<dbReference type="InterPro" id="IPR012670">
    <property type="entry name" value="T3SS_YscI/HrpB"/>
</dbReference>
<dbReference type="NCBIfam" id="TIGR02497">
    <property type="entry name" value="yscI_hrpB_dom"/>
    <property type="match status" value="1"/>
</dbReference>
<dbReference type="OrthoDB" id="6638200at2"/>
<accession>A0A089Q5Q1</accession>
<sequence>MSAINSVTAMDVATMAAAPSATVVPAPDGEQIAAFNKLLFAGTPQGDVGSLTPSQMLVQQATTLGATVGVDLGAKVAGAVSQSVNKLANMT</sequence>
<evidence type="ECO:0000313" key="2">
    <source>
        <dbReference type="Proteomes" id="UP000029481"/>
    </source>
</evidence>
<dbReference type="KEGG" id="cnt:JT31_18990"/>
<protein>
    <submittedName>
        <fullName evidence="1">Type III secretion protein</fullName>
    </submittedName>
</protein>
<dbReference type="GO" id="GO:0030254">
    <property type="term" value="P:protein secretion by the type III secretion system"/>
    <property type="evidence" value="ECO:0007669"/>
    <property type="project" value="InterPro"/>
</dbReference>
<dbReference type="AlphaFoldDB" id="A0A089Q5Q1"/>
<organism evidence="1 2">
    <name type="scientific">Cedecea neteri</name>
    <dbReference type="NCBI Taxonomy" id="158822"/>
    <lineage>
        <taxon>Bacteria</taxon>
        <taxon>Pseudomonadati</taxon>
        <taxon>Pseudomonadota</taxon>
        <taxon>Gammaproteobacteria</taxon>
        <taxon>Enterobacterales</taxon>
        <taxon>Enterobacteriaceae</taxon>
        <taxon>Cedecea</taxon>
    </lineage>
</organism>
<name>A0A089Q5Q1_9ENTR</name>
<keyword evidence="2" id="KW-1185">Reference proteome</keyword>
<proteinExistence type="predicted"/>
<dbReference type="EMBL" id="CP009451">
    <property type="protein sequence ID" value="AIR06621.1"/>
    <property type="molecule type" value="Genomic_DNA"/>
</dbReference>
<dbReference type="RefSeq" id="WP_038480599.1">
    <property type="nucleotide sequence ID" value="NZ_CP009451.1"/>
</dbReference>
<dbReference type="Proteomes" id="UP000029481">
    <property type="component" value="Chromosome"/>
</dbReference>
<evidence type="ECO:0000313" key="1">
    <source>
        <dbReference type="EMBL" id="AIR06621.1"/>
    </source>
</evidence>
<gene>
    <name evidence="1" type="ORF">JT31_18990</name>
</gene>
<reference evidence="1 2" key="1">
    <citation type="submission" date="2014-09" db="EMBL/GenBank/DDBJ databases">
        <title>Cedecea neteri SSMD04 Genome Sequencing.</title>
        <authorList>
            <person name="Tan J.-Y."/>
        </authorList>
    </citation>
    <scope>NUCLEOTIDE SEQUENCE [LARGE SCALE GENOMIC DNA]</scope>
    <source>
        <strain evidence="1 2">SSMD04</strain>
    </source>
</reference>